<evidence type="ECO:0000313" key="3">
    <source>
        <dbReference type="EMBL" id="TDR81922.1"/>
    </source>
</evidence>
<dbReference type="SUPFAM" id="SSF51735">
    <property type="entry name" value="NAD(P)-binding Rossmann-fold domains"/>
    <property type="match status" value="1"/>
</dbReference>
<dbReference type="Pfam" id="PF13561">
    <property type="entry name" value="adh_short_C2"/>
    <property type="match status" value="1"/>
</dbReference>
<comment type="caution">
    <text evidence="3">The sequence shown here is derived from an EMBL/GenBank/DDBJ whole genome shotgun (WGS) entry which is preliminary data.</text>
</comment>
<organism evidence="3 4">
    <name type="scientific">Paludibacterium purpuratum</name>
    <dbReference type="NCBI Taxonomy" id="1144873"/>
    <lineage>
        <taxon>Bacteria</taxon>
        <taxon>Pseudomonadati</taxon>
        <taxon>Pseudomonadota</taxon>
        <taxon>Betaproteobacteria</taxon>
        <taxon>Neisseriales</taxon>
        <taxon>Chromobacteriaceae</taxon>
        <taxon>Paludibacterium</taxon>
    </lineage>
</organism>
<dbReference type="Proteomes" id="UP000295611">
    <property type="component" value="Unassembled WGS sequence"/>
</dbReference>
<dbReference type="InterPro" id="IPR036291">
    <property type="entry name" value="NAD(P)-bd_dom_sf"/>
</dbReference>
<keyword evidence="4" id="KW-1185">Reference proteome</keyword>
<sequence>MDKLAWLDGQHVLVLGGSHGIGRAVALAARAAGARVTVVGRSAEASDGMAAVGADLTDWDALPAAFAGLATVDHVVSTIGSRVAATRLEDLSYDVALDAYQVKVLGNMAALRAVLPHLAPRASITLTSGLLSRKFAAGNLLKGSINAAVETMGQQLARELAPRRVNVVSPGVIDTPSWGVAGSAERQAMVDRIGASLPVGRVGTAEELAATYLHIMGNGFLTGAVLDVNGGGLV</sequence>
<evidence type="ECO:0000313" key="4">
    <source>
        <dbReference type="Proteomes" id="UP000295611"/>
    </source>
</evidence>
<comment type="similarity">
    <text evidence="1">Belongs to the short-chain dehydrogenases/reductases (SDR) family.</text>
</comment>
<dbReference type="Gene3D" id="3.40.50.720">
    <property type="entry name" value="NAD(P)-binding Rossmann-like Domain"/>
    <property type="match status" value="1"/>
</dbReference>
<protein>
    <submittedName>
        <fullName evidence="3">NAD(P)-dependent dehydrogenase (Short-subunit alcohol dehydrogenase family)</fullName>
    </submittedName>
</protein>
<accession>A0A4R7BCN9</accession>
<name>A0A4R7BCN9_9NEIS</name>
<dbReference type="AlphaFoldDB" id="A0A4R7BCN9"/>
<keyword evidence="2" id="KW-0560">Oxidoreductase</keyword>
<dbReference type="PANTHER" id="PTHR43477">
    <property type="entry name" value="DIHYDROANTICAPSIN 7-DEHYDROGENASE"/>
    <property type="match status" value="1"/>
</dbReference>
<dbReference type="InterPro" id="IPR002347">
    <property type="entry name" value="SDR_fam"/>
</dbReference>
<dbReference type="PANTHER" id="PTHR43477:SF1">
    <property type="entry name" value="DIHYDROANTICAPSIN 7-DEHYDROGENASE"/>
    <property type="match status" value="1"/>
</dbReference>
<dbReference type="GO" id="GO:0016491">
    <property type="term" value="F:oxidoreductase activity"/>
    <property type="evidence" value="ECO:0007669"/>
    <property type="project" value="UniProtKB-KW"/>
</dbReference>
<proteinExistence type="inferred from homology"/>
<dbReference type="InterPro" id="IPR051122">
    <property type="entry name" value="SDR_DHRS6-like"/>
</dbReference>
<evidence type="ECO:0000256" key="1">
    <source>
        <dbReference type="ARBA" id="ARBA00006484"/>
    </source>
</evidence>
<reference evidence="3 4" key="1">
    <citation type="submission" date="2019-03" db="EMBL/GenBank/DDBJ databases">
        <title>Genomic Encyclopedia of Type Strains, Phase III (KMG-III): the genomes of soil and plant-associated and newly described type strains.</title>
        <authorList>
            <person name="Whitman W."/>
        </authorList>
    </citation>
    <scope>NUCLEOTIDE SEQUENCE [LARGE SCALE GENOMIC DNA]</scope>
    <source>
        <strain evidence="3 4">CECT 8976</strain>
    </source>
</reference>
<dbReference type="OrthoDB" id="9806974at2"/>
<evidence type="ECO:0000256" key="2">
    <source>
        <dbReference type="ARBA" id="ARBA00023002"/>
    </source>
</evidence>
<dbReference type="PRINTS" id="PR00081">
    <property type="entry name" value="GDHRDH"/>
</dbReference>
<dbReference type="RefSeq" id="WP_133678367.1">
    <property type="nucleotide sequence ID" value="NZ_SNZP01000002.1"/>
</dbReference>
<gene>
    <name evidence="3" type="ORF">DFP86_10232</name>
</gene>
<dbReference type="EMBL" id="SNZP01000002">
    <property type="protein sequence ID" value="TDR81922.1"/>
    <property type="molecule type" value="Genomic_DNA"/>
</dbReference>